<comment type="caution">
    <text evidence="2">The sequence shown here is derived from an EMBL/GenBank/DDBJ whole genome shotgun (WGS) entry which is preliminary data.</text>
</comment>
<proteinExistence type="predicted"/>
<organism evidence="2 3">
    <name type="scientific">Rhodocollybia butyracea</name>
    <dbReference type="NCBI Taxonomy" id="206335"/>
    <lineage>
        <taxon>Eukaryota</taxon>
        <taxon>Fungi</taxon>
        <taxon>Dikarya</taxon>
        <taxon>Basidiomycota</taxon>
        <taxon>Agaricomycotina</taxon>
        <taxon>Agaricomycetes</taxon>
        <taxon>Agaricomycetidae</taxon>
        <taxon>Agaricales</taxon>
        <taxon>Marasmiineae</taxon>
        <taxon>Omphalotaceae</taxon>
        <taxon>Rhodocollybia</taxon>
    </lineage>
</organism>
<gene>
    <name evidence="2" type="ORF">BDP27DRAFT_1425431</name>
</gene>
<keyword evidence="1" id="KW-0812">Transmembrane</keyword>
<evidence type="ECO:0000313" key="3">
    <source>
        <dbReference type="Proteomes" id="UP000772434"/>
    </source>
</evidence>
<evidence type="ECO:0000256" key="1">
    <source>
        <dbReference type="SAM" id="Phobius"/>
    </source>
</evidence>
<sequence length="188" mass="20961">MSFTKAVLNTVIFKKSPPSAHVMLDLTCQFPGNTLVLALPSSLPAFLPSHYFMLQYLTASPCQFRSDLLVELGFFMFRWIYILQSMLTVLSTSPSLSFVIAGNINAYIYLPHLPLLMYADPTCTLLQHMYTLVYNLLLSSSTTVALYFVEKGQINNGSDILLIDVPISSANITRPMGKVLKNTGEHDK</sequence>
<keyword evidence="1" id="KW-1133">Transmembrane helix</keyword>
<dbReference type="Proteomes" id="UP000772434">
    <property type="component" value="Unassembled WGS sequence"/>
</dbReference>
<accession>A0A9P5PMP8</accession>
<feature type="transmembrane region" description="Helical" evidence="1">
    <location>
        <begin position="86"/>
        <end position="109"/>
    </location>
</feature>
<evidence type="ECO:0000313" key="2">
    <source>
        <dbReference type="EMBL" id="KAF9064840.1"/>
    </source>
</evidence>
<keyword evidence="1" id="KW-0472">Membrane</keyword>
<dbReference type="EMBL" id="JADNRY010000114">
    <property type="protein sequence ID" value="KAF9064840.1"/>
    <property type="molecule type" value="Genomic_DNA"/>
</dbReference>
<protein>
    <submittedName>
        <fullName evidence="2">Uncharacterized protein</fullName>
    </submittedName>
</protein>
<name>A0A9P5PMP8_9AGAR</name>
<feature type="transmembrane region" description="Helical" evidence="1">
    <location>
        <begin position="129"/>
        <end position="149"/>
    </location>
</feature>
<dbReference type="AlphaFoldDB" id="A0A9P5PMP8"/>
<reference evidence="2" key="1">
    <citation type="submission" date="2020-11" db="EMBL/GenBank/DDBJ databases">
        <authorList>
            <consortium name="DOE Joint Genome Institute"/>
            <person name="Ahrendt S."/>
            <person name="Riley R."/>
            <person name="Andreopoulos W."/>
            <person name="Labutti K."/>
            <person name="Pangilinan J."/>
            <person name="Ruiz-Duenas F.J."/>
            <person name="Barrasa J.M."/>
            <person name="Sanchez-Garcia M."/>
            <person name="Camarero S."/>
            <person name="Miyauchi S."/>
            <person name="Serrano A."/>
            <person name="Linde D."/>
            <person name="Babiker R."/>
            <person name="Drula E."/>
            <person name="Ayuso-Fernandez I."/>
            <person name="Pacheco R."/>
            <person name="Padilla G."/>
            <person name="Ferreira P."/>
            <person name="Barriuso J."/>
            <person name="Kellner H."/>
            <person name="Castanera R."/>
            <person name="Alfaro M."/>
            <person name="Ramirez L."/>
            <person name="Pisabarro A.G."/>
            <person name="Kuo A."/>
            <person name="Tritt A."/>
            <person name="Lipzen A."/>
            <person name="He G."/>
            <person name="Yan M."/>
            <person name="Ng V."/>
            <person name="Cullen D."/>
            <person name="Martin F."/>
            <person name="Rosso M.-N."/>
            <person name="Henrissat B."/>
            <person name="Hibbett D."/>
            <person name="Martinez A.T."/>
            <person name="Grigoriev I.V."/>
        </authorList>
    </citation>
    <scope>NUCLEOTIDE SEQUENCE</scope>
    <source>
        <strain evidence="2">AH 40177</strain>
    </source>
</reference>
<keyword evidence="3" id="KW-1185">Reference proteome</keyword>